<dbReference type="EMBL" id="UOEU01000540">
    <property type="protein sequence ID" value="VAW34610.1"/>
    <property type="molecule type" value="Genomic_DNA"/>
</dbReference>
<reference evidence="2" key="1">
    <citation type="submission" date="2018-06" db="EMBL/GenBank/DDBJ databases">
        <authorList>
            <person name="Zhirakovskaya E."/>
        </authorList>
    </citation>
    <scope>NUCLEOTIDE SEQUENCE</scope>
</reference>
<keyword evidence="1" id="KW-1133">Transmembrane helix</keyword>
<keyword evidence="1" id="KW-0812">Transmembrane</keyword>
<name>A0A3B0V136_9ZZZZ</name>
<feature type="transmembrane region" description="Helical" evidence="1">
    <location>
        <begin position="36"/>
        <end position="56"/>
    </location>
</feature>
<organism evidence="2">
    <name type="scientific">hydrothermal vent metagenome</name>
    <dbReference type="NCBI Taxonomy" id="652676"/>
    <lineage>
        <taxon>unclassified sequences</taxon>
        <taxon>metagenomes</taxon>
        <taxon>ecological metagenomes</taxon>
    </lineage>
</organism>
<accession>A0A3B0V136</accession>
<sequence>MIRWEKLNFVDVIISSTFFALFWAYSAVIVEFNKNFFLLTLPLGFSLLLLLSHVLLKRYKITIQLQNWDHKRLDNQLGIITGFAIGIFTVYSVIFFLF</sequence>
<evidence type="ECO:0000256" key="1">
    <source>
        <dbReference type="SAM" id="Phobius"/>
    </source>
</evidence>
<evidence type="ECO:0000313" key="2">
    <source>
        <dbReference type="EMBL" id="VAW34610.1"/>
    </source>
</evidence>
<dbReference type="AlphaFoldDB" id="A0A3B0V136"/>
<protein>
    <submittedName>
        <fullName evidence="2">Uncharacterized protein</fullName>
    </submittedName>
</protein>
<keyword evidence="1" id="KW-0472">Membrane</keyword>
<gene>
    <name evidence="2" type="ORF">MNBD_CHLOROFLEXI01-2266</name>
</gene>
<feature type="transmembrane region" description="Helical" evidence="1">
    <location>
        <begin position="12"/>
        <end position="30"/>
    </location>
</feature>
<proteinExistence type="predicted"/>
<feature type="transmembrane region" description="Helical" evidence="1">
    <location>
        <begin position="77"/>
        <end position="97"/>
    </location>
</feature>